<accession>A0A177CQ04</accession>
<keyword evidence="2" id="KW-1185">Reference proteome</keyword>
<organism evidence="1 2">
    <name type="scientific">Paraphaeosphaeria sporulosa</name>
    <dbReference type="NCBI Taxonomy" id="1460663"/>
    <lineage>
        <taxon>Eukaryota</taxon>
        <taxon>Fungi</taxon>
        <taxon>Dikarya</taxon>
        <taxon>Ascomycota</taxon>
        <taxon>Pezizomycotina</taxon>
        <taxon>Dothideomycetes</taxon>
        <taxon>Pleosporomycetidae</taxon>
        <taxon>Pleosporales</taxon>
        <taxon>Massarineae</taxon>
        <taxon>Didymosphaeriaceae</taxon>
        <taxon>Paraphaeosphaeria</taxon>
    </lineage>
</organism>
<protein>
    <submittedName>
        <fullName evidence="1">Uncharacterized protein</fullName>
    </submittedName>
</protein>
<sequence length="83" mass="9253">MTCARVTLHRKHKLLPSHISPRGSYKLSLAASACLIPIFNFATLLCDTKAACRTLSPEQFCSHVRTLWPRPADQCTPTHLQPP</sequence>
<dbReference type="AlphaFoldDB" id="A0A177CQ04"/>
<dbReference type="Proteomes" id="UP000077069">
    <property type="component" value="Unassembled WGS sequence"/>
</dbReference>
<dbReference type="EMBL" id="KV441549">
    <property type="protein sequence ID" value="OAG09311.1"/>
    <property type="molecule type" value="Genomic_DNA"/>
</dbReference>
<dbReference type="InParanoid" id="A0A177CQ04"/>
<proteinExistence type="predicted"/>
<reference evidence="1 2" key="1">
    <citation type="submission" date="2016-05" db="EMBL/GenBank/DDBJ databases">
        <title>Comparative analysis of secretome profiles of manganese(II)-oxidizing ascomycete fungi.</title>
        <authorList>
            <consortium name="DOE Joint Genome Institute"/>
            <person name="Zeiner C.A."/>
            <person name="Purvine S.O."/>
            <person name="Zink E.M."/>
            <person name="Wu S."/>
            <person name="Pasa-Tolic L."/>
            <person name="Chaput D.L."/>
            <person name="Haridas S."/>
            <person name="Grigoriev I.V."/>
            <person name="Santelli C.M."/>
            <person name="Hansel C.M."/>
        </authorList>
    </citation>
    <scope>NUCLEOTIDE SEQUENCE [LARGE SCALE GENOMIC DNA]</scope>
    <source>
        <strain evidence="1 2">AP3s5-JAC2a</strain>
    </source>
</reference>
<evidence type="ECO:0000313" key="1">
    <source>
        <dbReference type="EMBL" id="OAG09311.1"/>
    </source>
</evidence>
<dbReference type="RefSeq" id="XP_018039676.1">
    <property type="nucleotide sequence ID" value="XM_018186243.1"/>
</dbReference>
<evidence type="ECO:0000313" key="2">
    <source>
        <dbReference type="Proteomes" id="UP000077069"/>
    </source>
</evidence>
<dbReference type="GeneID" id="28769729"/>
<gene>
    <name evidence="1" type="ORF">CC84DRAFT_433819</name>
</gene>
<name>A0A177CQ04_9PLEO</name>